<dbReference type="InterPro" id="IPR043502">
    <property type="entry name" value="DNA/RNA_pol_sf"/>
</dbReference>
<name>A0AAE0QP41_9TELE</name>
<sequence>MANHRKCHLGLTKKQYLGYCIGQGLLRPQEKKVEAIRDYTRPTTKKQLNLTKKGQPDRVLWTEETEQAFQQLKTVYTSHPVLPFTLHTDASETVLGTVLSQVFEGKEHPVLYMSRKLTLAEKNYVAVVREALAIKWAVEELRYYLAG</sequence>
<evidence type="ECO:0000313" key="3">
    <source>
        <dbReference type="Proteomes" id="UP001274896"/>
    </source>
</evidence>
<dbReference type="Pfam" id="PF17919">
    <property type="entry name" value="RT_RNaseH_2"/>
    <property type="match status" value="1"/>
</dbReference>
<reference evidence="2" key="1">
    <citation type="submission" date="2023-06" db="EMBL/GenBank/DDBJ databases">
        <title>Male Hemibagrus guttatus genome.</title>
        <authorList>
            <person name="Bian C."/>
        </authorList>
    </citation>
    <scope>NUCLEOTIDE SEQUENCE</scope>
    <source>
        <strain evidence="2">Male_cb2023</strain>
        <tissue evidence="2">Muscle</tissue>
    </source>
</reference>
<dbReference type="FunFam" id="3.10.20.370:FF:000001">
    <property type="entry name" value="Retrovirus-related Pol polyprotein from transposon 17.6-like protein"/>
    <property type="match status" value="1"/>
</dbReference>
<keyword evidence="3" id="KW-1185">Reference proteome</keyword>
<dbReference type="PANTHER" id="PTHR34072">
    <property type="entry name" value="ENZYMATIC POLYPROTEIN-RELATED"/>
    <property type="match status" value="1"/>
</dbReference>
<dbReference type="EMBL" id="JAUCMX010000013">
    <property type="protein sequence ID" value="KAK3526128.1"/>
    <property type="molecule type" value="Genomic_DNA"/>
</dbReference>
<dbReference type="SUPFAM" id="SSF56672">
    <property type="entry name" value="DNA/RNA polymerases"/>
    <property type="match status" value="1"/>
</dbReference>
<dbReference type="InterPro" id="IPR041577">
    <property type="entry name" value="RT_RNaseH_2"/>
</dbReference>
<comment type="caution">
    <text evidence="2">The sequence shown here is derived from an EMBL/GenBank/DDBJ whole genome shotgun (WGS) entry which is preliminary data.</text>
</comment>
<evidence type="ECO:0000259" key="1">
    <source>
        <dbReference type="Pfam" id="PF17919"/>
    </source>
</evidence>
<organism evidence="2 3">
    <name type="scientific">Hemibagrus guttatus</name>
    <dbReference type="NCBI Taxonomy" id="175788"/>
    <lineage>
        <taxon>Eukaryota</taxon>
        <taxon>Metazoa</taxon>
        <taxon>Chordata</taxon>
        <taxon>Craniata</taxon>
        <taxon>Vertebrata</taxon>
        <taxon>Euteleostomi</taxon>
        <taxon>Actinopterygii</taxon>
        <taxon>Neopterygii</taxon>
        <taxon>Teleostei</taxon>
        <taxon>Ostariophysi</taxon>
        <taxon>Siluriformes</taxon>
        <taxon>Bagridae</taxon>
        <taxon>Hemibagrus</taxon>
    </lineage>
</organism>
<dbReference type="Proteomes" id="UP001274896">
    <property type="component" value="Unassembled WGS sequence"/>
</dbReference>
<proteinExistence type="predicted"/>
<dbReference type="PANTHER" id="PTHR34072:SF52">
    <property type="entry name" value="RIBONUCLEASE H"/>
    <property type="match status" value="1"/>
</dbReference>
<gene>
    <name evidence="2" type="ORF">QTP70_016111</name>
</gene>
<accession>A0AAE0QP41</accession>
<dbReference type="Gene3D" id="3.10.20.370">
    <property type="match status" value="1"/>
</dbReference>
<protein>
    <recommendedName>
        <fullName evidence="1">Reverse transcriptase/retrotransposon-derived protein RNase H-like domain-containing protein</fullName>
    </recommendedName>
</protein>
<dbReference type="AlphaFoldDB" id="A0AAE0QP41"/>
<feature type="domain" description="Reverse transcriptase/retrotransposon-derived protein RNase H-like" evidence="1">
    <location>
        <begin position="61"/>
        <end position="147"/>
    </location>
</feature>
<evidence type="ECO:0000313" key="2">
    <source>
        <dbReference type="EMBL" id="KAK3526128.1"/>
    </source>
</evidence>